<dbReference type="Proteomes" id="UP001595886">
    <property type="component" value="Unassembled WGS sequence"/>
</dbReference>
<dbReference type="RefSeq" id="WP_380022611.1">
    <property type="nucleotide sequence ID" value="NZ_JBHSHD010000016.1"/>
</dbReference>
<organism evidence="1 2">
    <name type="scientific">Dokdonella ginsengisoli</name>
    <dbReference type="NCBI Taxonomy" id="363846"/>
    <lineage>
        <taxon>Bacteria</taxon>
        <taxon>Pseudomonadati</taxon>
        <taxon>Pseudomonadota</taxon>
        <taxon>Gammaproteobacteria</taxon>
        <taxon>Lysobacterales</taxon>
        <taxon>Rhodanobacteraceae</taxon>
        <taxon>Dokdonella</taxon>
    </lineage>
</organism>
<evidence type="ECO:0000313" key="1">
    <source>
        <dbReference type="EMBL" id="MFC4822332.1"/>
    </source>
</evidence>
<dbReference type="EMBL" id="JBHSHD010000016">
    <property type="protein sequence ID" value="MFC4822332.1"/>
    <property type="molecule type" value="Genomic_DNA"/>
</dbReference>
<dbReference type="SUPFAM" id="SSF56935">
    <property type="entry name" value="Porins"/>
    <property type="match status" value="1"/>
</dbReference>
<protein>
    <submittedName>
        <fullName evidence="1">Uncharacterized protein</fullName>
    </submittedName>
</protein>
<accession>A0ABV9QZ39</accession>
<dbReference type="Gene3D" id="2.40.160.60">
    <property type="entry name" value="Outer membrane protein transport protein (OMPP1/FadL/TodX)"/>
    <property type="match status" value="1"/>
</dbReference>
<comment type="caution">
    <text evidence="1">The sequence shown here is derived from an EMBL/GenBank/DDBJ whole genome shotgun (WGS) entry which is preliminary data.</text>
</comment>
<proteinExistence type="predicted"/>
<reference evidence="2" key="1">
    <citation type="journal article" date="2019" name="Int. J. Syst. Evol. Microbiol.">
        <title>The Global Catalogue of Microorganisms (GCM) 10K type strain sequencing project: providing services to taxonomists for standard genome sequencing and annotation.</title>
        <authorList>
            <consortium name="The Broad Institute Genomics Platform"/>
            <consortium name="The Broad Institute Genome Sequencing Center for Infectious Disease"/>
            <person name="Wu L."/>
            <person name="Ma J."/>
        </authorList>
    </citation>
    <scope>NUCLEOTIDE SEQUENCE [LARGE SCALE GENOMIC DNA]</scope>
    <source>
        <strain evidence="2">CCUG 30340</strain>
    </source>
</reference>
<keyword evidence="2" id="KW-1185">Reference proteome</keyword>
<gene>
    <name evidence="1" type="ORF">ACFO6Q_18555</name>
</gene>
<name>A0ABV9QZ39_9GAMM</name>
<evidence type="ECO:0000313" key="2">
    <source>
        <dbReference type="Proteomes" id="UP001595886"/>
    </source>
</evidence>
<sequence length="380" mass="41203">MALPFFSVLAQAGVADGRAAAAYVSSSVETVSESVPARWRAYALASITPQFSWALTPQALEPPRVLDNYSGEIERVSPFGAQSNAPAQFSISVARGSVSETPAVLPGQATHLVDMPQSGLQRTVVAPSLALRWGETGSVRLTGVLAYQRFATSSLGLAQSDGWAPPPSWLGDSSYGTGARMEIGNAFNDRLSWSVGYQSRVGMGTFDRYRGVFSDRADFDIPSSVTAMLSYAITPEFSVDAGVQRIDYSTIRPFASSTLPRRFLALLGDSSSPVFAWKDLDVYSLGWTLRNETLGNVQLRYTTRQQPVPTSRLLENALSSATANDMVSLGWSRSVGSNAKLSMMASYATSPYFLLMPTYVTRRDATASRVEFEALWSVRF</sequence>